<evidence type="ECO:0000256" key="1">
    <source>
        <dbReference type="ARBA" id="ARBA00004141"/>
    </source>
</evidence>
<dbReference type="Proteomes" id="UP000321103">
    <property type="component" value="Unassembled WGS sequence"/>
</dbReference>
<evidence type="ECO:0000256" key="3">
    <source>
        <dbReference type="ARBA" id="ARBA00022679"/>
    </source>
</evidence>
<keyword evidence="2" id="KW-0328">Glycosyltransferase</keyword>
<feature type="transmembrane region" description="Helical" evidence="7">
    <location>
        <begin position="377"/>
        <end position="400"/>
    </location>
</feature>
<comment type="caution">
    <text evidence="8">The sequence shown here is derived from an EMBL/GenBank/DDBJ whole genome shotgun (WGS) entry which is preliminary data.</text>
</comment>
<evidence type="ECO:0000256" key="7">
    <source>
        <dbReference type="SAM" id="Phobius"/>
    </source>
</evidence>
<name>A0A512IAA6_9MICC</name>
<dbReference type="GO" id="GO:0016757">
    <property type="term" value="F:glycosyltransferase activity"/>
    <property type="evidence" value="ECO:0007669"/>
    <property type="project" value="UniProtKB-KW"/>
</dbReference>
<keyword evidence="5 7" id="KW-1133">Transmembrane helix</keyword>
<keyword evidence="9" id="KW-1185">Reference proteome</keyword>
<dbReference type="EMBL" id="BJZS01000022">
    <property type="protein sequence ID" value="GEO94632.1"/>
    <property type="molecule type" value="Genomic_DNA"/>
</dbReference>
<evidence type="ECO:0000313" key="8">
    <source>
        <dbReference type="EMBL" id="GEO94632.1"/>
    </source>
</evidence>
<sequence length="431" mass="48378">MDAVLYAGLFSLLVIFVAVALFAIAASTLYLNTYAWWDPHTQQRTLYGGLRAQDAHSFSLIMPCRHEQETVMRATLGALLGQSHRQLEVIISVGHDDPDTVAVAQRLAAEHPDRVRVSVDENVPKNKPRQLNTALAMCRNDIVGVFDAESIAAPDLLRNIDSCFVNRNADVVQGAVQLMNFKDTWYSLRNCLEYFTWFRSRLHAHASRGFIPLGGNTVFVRRDLLLQVGGWDAGCLAEDCDLGVRLSTLGREIVVAYSPELVTREETPDSLKGLVKQRTRWSLGFMQVLAKGDWKRLPTRRRRFMAWWTLMQQHFMAFAGVVIPFAIIAAVWGGFPVAVTLIAFLPLIPTVATIAFDVCMLHEFGRDHRVRISAYDYVRLVVGTPFYQMVLAFAAVRALVKFHRGDFRWEKTAHSGAHLTDVHLAGKLVAA</sequence>
<proteinExistence type="predicted"/>
<evidence type="ECO:0000256" key="4">
    <source>
        <dbReference type="ARBA" id="ARBA00022692"/>
    </source>
</evidence>
<evidence type="ECO:0000256" key="5">
    <source>
        <dbReference type="ARBA" id="ARBA00022989"/>
    </source>
</evidence>
<evidence type="ECO:0000256" key="6">
    <source>
        <dbReference type="ARBA" id="ARBA00023136"/>
    </source>
</evidence>
<organism evidence="8 9">
    <name type="scientific">Kocuria turfanensis</name>
    <dbReference type="NCBI Taxonomy" id="388357"/>
    <lineage>
        <taxon>Bacteria</taxon>
        <taxon>Bacillati</taxon>
        <taxon>Actinomycetota</taxon>
        <taxon>Actinomycetes</taxon>
        <taxon>Micrococcales</taxon>
        <taxon>Micrococcaceae</taxon>
        <taxon>Kocuria</taxon>
    </lineage>
</organism>
<dbReference type="Gene3D" id="3.90.550.10">
    <property type="entry name" value="Spore Coat Polysaccharide Biosynthesis Protein SpsA, Chain A"/>
    <property type="match status" value="1"/>
</dbReference>
<accession>A0A512IAA6</accession>
<evidence type="ECO:0008006" key="10">
    <source>
        <dbReference type="Google" id="ProtNLM"/>
    </source>
</evidence>
<dbReference type="InterPro" id="IPR050321">
    <property type="entry name" value="Glycosyltr_2/OpgH_subfam"/>
</dbReference>
<keyword evidence="3" id="KW-0808">Transferase</keyword>
<reference evidence="8 9" key="1">
    <citation type="submission" date="2019-07" db="EMBL/GenBank/DDBJ databases">
        <title>Whole genome shotgun sequence of Kocuria turfanensis NBRC 107627.</title>
        <authorList>
            <person name="Hosoyama A."/>
            <person name="Uohara A."/>
            <person name="Ohji S."/>
            <person name="Ichikawa N."/>
        </authorList>
    </citation>
    <scope>NUCLEOTIDE SEQUENCE [LARGE SCALE GENOMIC DNA]</scope>
    <source>
        <strain evidence="8 9">NBRC 107627</strain>
    </source>
</reference>
<keyword evidence="4 7" id="KW-0812">Transmembrane</keyword>
<feature type="transmembrane region" description="Helical" evidence="7">
    <location>
        <begin position="337"/>
        <end position="356"/>
    </location>
</feature>
<dbReference type="PANTHER" id="PTHR43867:SF2">
    <property type="entry name" value="CELLULOSE SYNTHASE CATALYTIC SUBUNIT A [UDP-FORMING]"/>
    <property type="match status" value="1"/>
</dbReference>
<feature type="transmembrane region" description="Helical" evidence="7">
    <location>
        <begin position="305"/>
        <end position="331"/>
    </location>
</feature>
<dbReference type="SUPFAM" id="SSF53448">
    <property type="entry name" value="Nucleotide-diphospho-sugar transferases"/>
    <property type="match status" value="1"/>
</dbReference>
<keyword evidence="6 7" id="KW-0472">Membrane</keyword>
<dbReference type="AlphaFoldDB" id="A0A512IAA6"/>
<dbReference type="STRING" id="388357.GCA_001580365_03273"/>
<dbReference type="GO" id="GO:0016020">
    <property type="term" value="C:membrane"/>
    <property type="evidence" value="ECO:0007669"/>
    <property type="project" value="UniProtKB-SubCell"/>
</dbReference>
<dbReference type="PANTHER" id="PTHR43867">
    <property type="entry name" value="CELLULOSE SYNTHASE CATALYTIC SUBUNIT A [UDP-FORMING]"/>
    <property type="match status" value="1"/>
</dbReference>
<evidence type="ECO:0000313" key="9">
    <source>
        <dbReference type="Proteomes" id="UP000321103"/>
    </source>
</evidence>
<dbReference type="RefSeq" id="WP_062736635.1">
    <property type="nucleotide sequence ID" value="NZ_CP014480.1"/>
</dbReference>
<gene>
    <name evidence="8" type="ORF">KTU01_07550</name>
</gene>
<protein>
    <recommendedName>
        <fullName evidence="10">Glycosyl transferase</fullName>
    </recommendedName>
</protein>
<dbReference type="InterPro" id="IPR029044">
    <property type="entry name" value="Nucleotide-diphossugar_trans"/>
</dbReference>
<dbReference type="Pfam" id="PF13641">
    <property type="entry name" value="Glyco_tranf_2_3"/>
    <property type="match status" value="1"/>
</dbReference>
<feature type="transmembrane region" description="Helical" evidence="7">
    <location>
        <begin position="6"/>
        <end position="31"/>
    </location>
</feature>
<evidence type="ECO:0000256" key="2">
    <source>
        <dbReference type="ARBA" id="ARBA00022676"/>
    </source>
</evidence>
<comment type="subcellular location">
    <subcellularLocation>
        <location evidence="1">Membrane</location>
        <topology evidence="1">Multi-pass membrane protein</topology>
    </subcellularLocation>
</comment>